<keyword evidence="4 11" id="KW-0812">Transmembrane</keyword>
<dbReference type="SUPFAM" id="SSF103506">
    <property type="entry name" value="Mitochondrial carrier"/>
    <property type="match status" value="1"/>
</dbReference>
<evidence type="ECO:0000313" key="14">
    <source>
        <dbReference type="EMBL" id="KAJ8777366.1"/>
    </source>
</evidence>
<dbReference type="PANTHER" id="PTHR45624:SF7">
    <property type="entry name" value="SOLUTE CARRIER FAMILY 25 MEMBER 48"/>
    <property type="match status" value="1"/>
</dbReference>
<evidence type="ECO:0000256" key="4">
    <source>
        <dbReference type="ARBA" id="ARBA00022692"/>
    </source>
</evidence>
<keyword evidence="9 11" id="KW-0472">Membrane</keyword>
<dbReference type="Proteomes" id="UP001159641">
    <property type="component" value="Unassembled WGS sequence"/>
</dbReference>
<evidence type="ECO:0000256" key="10">
    <source>
        <dbReference type="ARBA" id="ARBA00070488"/>
    </source>
</evidence>
<dbReference type="InterPro" id="IPR023395">
    <property type="entry name" value="MCP_dom_sf"/>
</dbReference>
<feature type="region of interest" description="Disordered" evidence="12">
    <location>
        <begin position="172"/>
        <end position="193"/>
    </location>
</feature>
<proteinExistence type="inferred from homology"/>
<evidence type="ECO:0000256" key="5">
    <source>
        <dbReference type="ARBA" id="ARBA00022737"/>
    </source>
</evidence>
<keyword evidence="8" id="KW-0496">Mitochondrion</keyword>
<feature type="repeat" description="Solcar" evidence="11">
    <location>
        <begin position="315"/>
        <end position="420"/>
    </location>
</feature>
<feature type="repeat" description="Solcar" evidence="11">
    <location>
        <begin position="429"/>
        <end position="516"/>
    </location>
</feature>
<dbReference type="Gene3D" id="1.50.40.10">
    <property type="entry name" value="Mitochondrial carrier domain"/>
    <property type="match status" value="1"/>
</dbReference>
<evidence type="ECO:0000256" key="11">
    <source>
        <dbReference type="PROSITE-ProRule" id="PRU00282"/>
    </source>
</evidence>
<keyword evidence="7 13" id="KW-1133">Transmembrane helix</keyword>
<sequence length="698" mass="75569">MRCRGCDLRGDGYGWERVQVRALRVPKRNEGQEVSTKNREKERERSSQGERPPHRVRASFQKTEESREQGRVSATGCQVGAAGPGVAGAKAGSLLETSRTLRYTSPPPSWREARELSLDQKHLHVARSHFPLPAGTWSGTRAARALRRFRAIPNPAWRRNSRELRVPDLARPARSPVGHDQQTLNGHRPGSGNARLCGPGHGQLPAGRLCGGLDRRCSERHRWPPSGHSQGTVAVLPLPFGKGPGARLQAGTGYGSTLSCIRTVYRRESVFGFFKGMAFPLASIAVYNSVVFGVFSNTQRFLSHHRCQEPEAGSPRVLSDLLLASMVAGVVSVGLGAPVDLIKIRLQMQTQPFREANLGLKNRVAALGEQPAYQGPVHCIITIVRTEGLAGLYRGASAMLLRDVPGYCLYFIPYVFLSDWITPEAHTGPSPCAVWLAGGMAGAISWGTATPMDVVKSRLQADGVYVNKYKGVLDCISQSYQKEGLKVSHTAVMQGQCQSLEGSSLGQGAAWVGSSAGPGSALGGSPAEGAGQCPVITPPPAKGVFQRHHGQCRAGLPHERGHVPWVRVLAAGDPRGPRGDQPLSASPKLVVCRAQKTKWDESLNFLENKRPFCFSRVQDHFSMSLNLQLQSGFNAKASQIPESLDACLSHGTLPLVATLVIGYFRRKEGVSSKPNPDCPGFGLSEQCPNWKLFLLKVL</sequence>
<protein>
    <recommendedName>
        <fullName evidence="10">Solute carrier family 25 member 48</fullName>
    </recommendedName>
</protein>
<dbReference type="FunFam" id="1.50.40.10:FF:000058">
    <property type="entry name" value="Solute carrier family 25 member 48"/>
    <property type="match status" value="1"/>
</dbReference>
<feature type="compositionally biased region" description="Basic and acidic residues" evidence="12">
    <location>
        <begin position="27"/>
        <end position="53"/>
    </location>
</feature>
<dbReference type="InterPro" id="IPR050567">
    <property type="entry name" value="Mitochondrial_Carrier"/>
</dbReference>
<dbReference type="GO" id="GO:0005743">
    <property type="term" value="C:mitochondrial inner membrane"/>
    <property type="evidence" value="ECO:0007669"/>
    <property type="project" value="UniProtKB-SubCell"/>
</dbReference>
<comment type="similarity">
    <text evidence="2">Belongs to the mitochondrial carrier (TC 2.A.29) family.</text>
</comment>
<evidence type="ECO:0000256" key="7">
    <source>
        <dbReference type="ARBA" id="ARBA00022989"/>
    </source>
</evidence>
<accession>A0AB34GEV1</accession>
<keyword evidence="5" id="KW-0677">Repeat</keyword>
<evidence type="ECO:0000256" key="12">
    <source>
        <dbReference type="SAM" id="MobiDB-lite"/>
    </source>
</evidence>
<evidence type="ECO:0000256" key="9">
    <source>
        <dbReference type="ARBA" id="ARBA00023136"/>
    </source>
</evidence>
<keyword evidence="3" id="KW-0813">Transport</keyword>
<gene>
    <name evidence="14" type="ORF">J1605_014749</name>
</gene>
<reference evidence="14 15" key="1">
    <citation type="submission" date="2022-11" db="EMBL/GenBank/DDBJ databases">
        <title>Whole genome sequence of Eschrichtius robustus ER-17-0199.</title>
        <authorList>
            <person name="Bruniche-Olsen A."/>
            <person name="Black A.N."/>
            <person name="Fields C.J."/>
            <person name="Walden K."/>
            <person name="Dewoody J.A."/>
        </authorList>
    </citation>
    <scope>NUCLEOTIDE SEQUENCE [LARGE SCALE GENOMIC DNA]</scope>
    <source>
        <strain evidence="14">ER-17-0199</strain>
        <tissue evidence="14">Blubber</tissue>
    </source>
</reference>
<feature type="region of interest" description="Disordered" evidence="12">
    <location>
        <begin position="26"/>
        <end position="74"/>
    </location>
</feature>
<feature type="transmembrane region" description="Helical" evidence="13">
    <location>
        <begin position="272"/>
        <end position="295"/>
    </location>
</feature>
<evidence type="ECO:0000256" key="3">
    <source>
        <dbReference type="ARBA" id="ARBA00022448"/>
    </source>
</evidence>
<dbReference type="Pfam" id="PF00153">
    <property type="entry name" value="Mito_carr"/>
    <property type="match status" value="3"/>
</dbReference>
<evidence type="ECO:0000256" key="2">
    <source>
        <dbReference type="ARBA" id="ARBA00006375"/>
    </source>
</evidence>
<keyword evidence="6" id="KW-0999">Mitochondrion inner membrane</keyword>
<comment type="subcellular location">
    <subcellularLocation>
        <location evidence="1">Mitochondrion inner membrane</location>
        <topology evidence="1">Multi-pass membrane protein</topology>
    </subcellularLocation>
</comment>
<dbReference type="InterPro" id="IPR018108">
    <property type="entry name" value="MCP_transmembrane"/>
</dbReference>
<dbReference type="AlphaFoldDB" id="A0AB34GEV1"/>
<dbReference type="PROSITE" id="PS50920">
    <property type="entry name" value="SOLCAR"/>
    <property type="match status" value="3"/>
</dbReference>
<evidence type="ECO:0000256" key="6">
    <source>
        <dbReference type="ARBA" id="ARBA00022792"/>
    </source>
</evidence>
<comment type="caution">
    <text evidence="14">The sequence shown here is derived from an EMBL/GenBank/DDBJ whole genome shotgun (WGS) entry which is preliminary data.</text>
</comment>
<dbReference type="GO" id="GO:0022857">
    <property type="term" value="F:transmembrane transporter activity"/>
    <property type="evidence" value="ECO:0007669"/>
    <property type="project" value="TreeGrafter"/>
</dbReference>
<evidence type="ECO:0000256" key="8">
    <source>
        <dbReference type="ARBA" id="ARBA00023128"/>
    </source>
</evidence>
<organism evidence="14 15">
    <name type="scientific">Eschrichtius robustus</name>
    <name type="common">California gray whale</name>
    <name type="synonym">Eschrichtius gibbosus</name>
    <dbReference type="NCBI Taxonomy" id="9764"/>
    <lineage>
        <taxon>Eukaryota</taxon>
        <taxon>Metazoa</taxon>
        <taxon>Chordata</taxon>
        <taxon>Craniata</taxon>
        <taxon>Vertebrata</taxon>
        <taxon>Euteleostomi</taxon>
        <taxon>Mammalia</taxon>
        <taxon>Eutheria</taxon>
        <taxon>Laurasiatheria</taxon>
        <taxon>Artiodactyla</taxon>
        <taxon>Whippomorpha</taxon>
        <taxon>Cetacea</taxon>
        <taxon>Mysticeti</taxon>
        <taxon>Eschrichtiidae</taxon>
        <taxon>Eschrichtius</taxon>
    </lineage>
</organism>
<evidence type="ECO:0000256" key="13">
    <source>
        <dbReference type="SAM" id="Phobius"/>
    </source>
</evidence>
<evidence type="ECO:0000256" key="1">
    <source>
        <dbReference type="ARBA" id="ARBA00004448"/>
    </source>
</evidence>
<name>A0AB34GEV1_ESCRO</name>
<keyword evidence="15" id="KW-1185">Reference proteome</keyword>
<dbReference type="EMBL" id="JAIQCJ010002315">
    <property type="protein sequence ID" value="KAJ8777366.1"/>
    <property type="molecule type" value="Genomic_DNA"/>
</dbReference>
<feature type="transmembrane region" description="Helical" evidence="13">
    <location>
        <begin position="321"/>
        <end position="342"/>
    </location>
</feature>
<dbReference type="PANTHER" id="PTHR45624">
    <property type="entry name" value="MITOCHONDRIAL BASIC AMINO ACIDS TRANSPORTER-RELATED"/>
    <property type="match status" value="1"/>
</dbReference>
<feature type="repeat" description="Solcar" evidence="11">
    <location>
        <begin position="218"/>
        <end position="301"/>
    </location>
</feature>
<evidence type="ECO:0000313" key="15">
    <source>
        <dbReference type="Proteomes" id="UP001159641"/>
    </source>
</evidence>